<evidence type="ECO:0000313" key="3">
    <source>
        <dbReference type="Proteomes" id="UP000315369"/>
    </source>
</evidence>
<dbReference type="OrthoDB" id="5523954at2"/>
<dbReference type="AlphaFoldDB" id="A0A540WP33"/>
<accession>A0A540WP33</accession>
<sequence length="250" mass="26913">MRKQGFVIGAASAAVLLAATGWAGEKQSTQEDEVACAGVRPLTEQLVNDAARLGLKGVATREDLLVGKLSYLREPREAAEAASGMVLFIKGPKGWRAVVPRHEEEEVGFYVSPSSHKVILVTQRQMGDPGQSFTVVRSDDDFVTATCATLGFPGELNAPTWNGEYLEVHDLDIRARGRGLLVGSAGLERTGEKPRTLWFSYATRDDGRSWGPPHRLAKEQEAPPGTLAPARLVDAPALVADLRAFVAGPR</sequence>
<protein>
    <recommendedName>
        <fullName evidence="4">Lipoprotein</fullName>
    </recommendedName>
</protein>
<gene>
    <name evidence="2" type="ORF">FJV41_37725</name>
</gene>
<evidence type="ECO:0000256" key="1">
    <source>
        <dbReference type="SAM" id="SignalP"/>
    </source>
</evidence>
<evidence type="ECO:0008006" key="4">
    <source>
        <dbReference type="Google" id="ProtNLM"/>
    </source>
</evidence>
<keyword evidence="1" id="KW-0732">Signal</keyword>
<evidence type="ECO:0000313" key="2">
    <source>
        <dbReference type="EMBL" id="TQF10783.1"/>
    </source>
</evidence>
<dbReference type="SUPFAM" id="SSF110296">
    <property type="entry name" value="Oligoxyloglucan reducing end-specific cellobiohydrolase"/>
    <property type="match status" value="1"/>
</dbReference>
<name>A0A540WP33_9BACT</name>
<keyword evidence="3" id="KW-1185">Reference proteome</keyword>
<organism evidence="2 3">
    <name type="scientific">Myxococcus llanfairpwllgwyngyllgogerychwyrndrobwllllantysiliogogogochensis</name>
    <dbReference type="NCBI Taxonomy" id="2590453"/>
    <lineage>
        <taxon>Bacteria</taxon>
        <taxon>Pseudomonadati</taxon>
        <taxon>Myxococcota</taxon>
        <taxon>Myxococcia</taxon>
        <taxon>Myxococcales</taxon>
        <taxon>Cystobacterineae</taxon>
        <taxon>Myxococcaceae</taxon>
        <taxon>Myxococcus</taxon>
    </lineage>
</organism>
<comment type="caution">
    <text evidence="2">The sequence shown here is derived from an EMBL/GenBank/DDBJ whole genome shotgun (WGS) entry which is preliminary data.</text>
</comment>
<dbReference type="Proteomes" id="UP000315369">
    <property type="component" value="Unassembled WGS sequence"/>
</dbReference>
<proteinExistence type="predicted"/>
<feature type="chain" id="PRO_5021916177" description="Lipoprotein" evidence="1">
    <location>
        <begin position="24"/>
        <end position="250"/>
    </location>
</feature>
<dbReference type="EMBL" id="VIFM01000230">
    <property type="protein sequence ID" value="TQF10783.1"/>
    <property type="molecule type" value="Genomic_DNA"/>
</dbReference>
<feature type="signal peptide" evidence="1">
    <location>
        <begin position="1"/>
        <end position="23"/>
    </location>
</feature>
<reference evidence="2 3" key="1">
    <citation type="submission" date="2019-06" db="EMBL/GenBank/DDBJ databases">
        <authorList>
            <person name="Livingstone P."/>
            <person name="Whitworth D."/>
        </authorList>
    </citation>
    <scope>NUCLEOTIDE SEQUENCE [LARGE SCALE GENOMIC DNA]</scope>
    <source>
        <strain evidence="2 3">AM401</strain>
    </source>
</reference>